<dbReference type="PANTHER" id="PTHR21581:SF6">
    <property type="entry name" value="TRAFFICKING PROTEIN PARTICLE COMPLEX SUBUNIT 12"/>
    <property type="match status" value="1"/>
</dbReference>
<dbReference type="EMBL" id="SHAG01000011">
    <property type="protein sequence ID" value="RZO76488.1"/>
    <property type="molecule type" value="Genomic_DNA"/>
</dbReference>
<comment type="caution">
    <text evidence="17">The sequence shown here is derived from an EMBL/GenBank/DDBJ whole genome shotgun (WGS) entry which is preliminary data.</text>
</comment>
<evidence type="ECO:0000256" key="1">
    <source>
        <dbReference type="ARBA" id="ARBA00003217"/>
    </source>
</evidence>
<evidence type="ECO:0000256" key="12">
    <source>
        <dbReference type="ARBA" id="ARBA00034000"/>
    </source>
</evidence>
<dbReference type="Pfam" id="PF07943">
    <property type="entry name" value="PBP5_C"/>
    <property type="match status" value="1"/>
</dbReference>
<evidence type="ECO:0000256" key="10">
    <source>
        <dbReference type="ARBA" id="ARBA00022984"/>
    </source>
</evidence>
<evidence type="ECO:0000259" key="16">
    <source>
        <dbReference type="SMART" id="SM00936"/>
    </source>
</evidence>
<dbReference type="InterPro" id="IPR012907">
    <property type="entry name" value="Peptidase_S11_C"/>
</dbReference>
<evidence type="ECO:0000256" key="8">
    <source>
        <dbReference type="ARBA" id="ARBA00022801"/>
    </source>
</evidence>
<protein>
    <recommendedName>
        <fullName evidence="4">serine-type D-Ala-D-Ala carboxypeptidase</fullName>
        <ecNumber evidence="4">3.4.16.4</ecNumber>
    </recommendedName>
</protein>
<dbReference type="GO" id="GO:0009252">
    <property type="term" value="P:peptidoglycan biosynthetic process"/>
    <property type="evidence" value="ECO:0007669"/>
    <property type="project" value="UniProtKB-UniPathway"/>
</dbReference>
<dbReference type="GO" id="GO:0009002">
    <property type="term" value="F:serine-type D-Ala-D-Ala carboxypeptidase activity"/>
    <property type="evidence" value="ECO:0007669"/>
    <property type="project" value="UniProtKB-EC"/>
</dbReference>
<evidence type="ECO:0000313" key="18">
    <source>
        <dbReference type="Proteomes" id="UP000316199"/>
    </source>
</evidence>
<accession>A0A520S1Y8</accession>
<dbReference type="GO" id="GO:0071555">
    <property type="term" value="P:cell wall organization"/>
    <property type="evidence" value="ECO:0007669"/>
    <property type="project" value="UniProtKB-KW"/>
</dbReference>
<name>A0A520S1Y8_9GAMM</name>
<evidence type="ECO:0000313" key="17">
    <source>
        <dbReference type="EMBL" id="RZO76488.1"/>
    </source>
</evidence>
<evidence type="ECO:0000256" key="14">
    <source>
        <dbReference type="PIRSR" id="PIRSR618044-2"/>
    </source>
</evidence>
<keyword evidence="5 17" id="KW-0121">Carboxypeptidase</keyword>
<organism evidence="17 18">
    <name type="scientific">OM182 bacterium</name>
    <dbReference type="NCBI Taxonomy" id="2510334"/>
    <lineage>
        <taxon>Bacteria</taxon>
        <taxon>Pseudomonadati</taxon>
        <taxon>Pseudomonadota</taxon>
        <taxon>Gammaproteobacteria</taxon>
        <taxon>OMG group</taxon>
        <taxon>OM182 clade</taxon>
    </lineage>
</organism>
<evidence type="ECO:0000256" key="6">
    <source>
        <dbReference type="ARBA" id="ARBA00022670"/>
    </source>
</evidence>
<dbReference type="GO" id="GO:0008360">
    <property type="term" value="P:regulation of cell shape"/>
    <property type="evidence" value="ECO:0007669"/>
    <property type="project" value="UniProtKB-KW"/>
</dbReference>
<feature type="active site" description="Acyl-ester intermediate" evidence="13">
    <location>
        <position position="64"/>
    </location>
</feature>
<dbReference type="SUPFAM" id="SSF69189">
    <property type="entry name" value="Penicillin-binding protein associated domain"/>
    <property type="match status" value="1"/>
</dbReference>
<feature type="active site" description="Acyl-ester intermediate" evidence="13">
    <location>
        <position position="61"/>
    </location>
</feature>
<evidence type="ECO:0000256" key="4">
    <source>
        <dbReference type="ARBA" id="ARBA00012448"/>
    </source>
</evidence>
<dbReference type="SUPFAM" id="SSF56601">
    <property type="entry name" value="beta-lactamase/transpeptidase-like"/>
    <property type="match status" value="1"/>
</dbReference>
<dbReference type="GO" id="GO:0006508">
    <property type="term" value="P:proteolysis"/>
    <property type="evidence" value="ECO:0007669"/>
    <property type="project" value="UniProtKB-KW"/>
</dbReference>
<keyword evidence="7" id="KW-0732">Signal</keyword>
<comment type="function">
    <text evidence="1">Removes C-terminal D-alanyl residues from sugar-peptide cell wall precursors.</text>
</comment>
<dbReference type="UniPathway" id="UPA00219"/>
<dbReference type="InterPro" id="IPR037167">
    <property type="entry name" value="Peptidase_S11_C_sf"/>
</dbReference>
<feature type="binding site" evidence="14">
    <location>
        <position position="223"/>
    </location>
    <ligand>
        <name>substrate</name>
    </ligand>
</feature>
<dbReference type="InterPro" id="IPR015956">
    <property type="entry name" value="Peniciliin-bd_prot_C_sf"/>
</dbReference>
<dbReference type="AlphaFoldDB" id="A0A520S1Y8"/>
<dbReference type="InterPro" id="IPR018044">
    <property type="entry name" value="Peptidase_S11"/>
</dbReference>
<keyword evidence="11" id="KW-0961">Cell wall biogenesis/degradation</keyword>
<comment type="pathway">
    <text evidence="2">Cell wall biogenesis; peptidoglycan biosynthesis.</text>
</comment>
<keyword evidence="6" id="KW-0645">Protease</keyword>
<dbReference type="Gene3D" id="2.60.410.10">
    <property type="entry name" value="D-Ala-D-Ala carboxypeptidase, C-terminal domain"/>
    <property type="match status" value="1"/>
</dbReference>
<evidence type="ECO:0000256" key="9">
    <source>
        <dbReference type="ARBA" id="ARBA00022960"/>
    </source>
</evidence>
<dbReference type="EC" id="3.4.16.4" evidence="4"/>
<proteinExistence type="inferred from homology"/>
<dbReference type="InterPro" id="IPR012338">
    <property type="entry name" value="Beta-lactam/transpept-like"/>
</dbReference>
<dbReference type="PANTHER" id="PTHR21581">
    <property type="entry name" value="D-ALANYL-D-ALANINE CARBOXYPEPTIDASE"/>
    <property type="match status" value="1"/>
</dbReference>
<evidence type="ECO:0000256" key="15">
    <source>
        <dbReference type="RuleBase" id="RU004016"/>
    </source>
</evidence>
<keyword evidence="9" id="KW-0133">Cell shape</keyword>
<keyword evidence="10" id="KW-0573">Peptidoglycan synthesis</keyword>
<dbReference type="InterPro" id="IPR001967">
    <property type="entry name" value="Peptidase_S11_N"/>
</dbReference>
<keyword evidence="8" id="KW-0378">Hydrolase</keyword>
<sequence>MFVRFFALVLMQLWLFFVGAASGSIIPAPPQLSAEAYILIDGRTGKVLANYNSSQRLPPASLTKIMTGYIGALQIQNNLISLSDYVPVSVKAWRMKGSLMFIQEGTKVKLEDLMRGIIIQSGNDASVALAEYIAGGEDVFADLMNKHAIRLGMLNTNFVNATGWPHEDHYTSAQDLAILTKELIGNFPEHYKMYSEKSFTYNGISQRNRNTLLFRDKTVDGVKTGHTEAAGYCLISSSARDGMRLITVVMGATSKAIRAEESQKLLAYGFRYYDTVDLYRSNESLRKARIWNGMHNTINLGLTEDIVVTVPDGSVGDLVANLEIDSEIKAPLREGQELGSLSVFLGEEEILAVPLVALNSVEEAGIFRRFWDTIHLFFVRLFGGDPLRAE</sequence>
<dbReference type="Proteomes" id="UP000316199">
    <property type="component" value="Unassembled WGS sequence"/>
</dbReference>
<evidence type="ECO:0000256" key="11">
    <source>
        <dbReference type="ARBA" id="ARBA00023316"/>
    </source>
</evidence>
<evidence type="ECO:0000256" key="7">
    <source>
        <dbReference type="ARBA" id="ARBA00022729"/>
    </source>
</evidence>
<dbReference type="PRINTS" id="PR00725">
    <property type="entry name" value="DADACBPTASE1"/>
</dbReference>
<feature type="domain" description="Peptidase S11 D-Ala-D-Ala carboxypeptidase A C-terminal" evidence="16">
    <location>
        <begin position="273"/>
        <end position="363"/>
    </location>
</feature>
<dbReference type="Gene3D" id="3.40.710.10">
    <property type="entry name" value="DD-peptidase/beta-lactamase superfamily"/>
    <property type="match status" value="1"/>
</dbReference>
<evidence type="ECO:0000256" key="3">
    <source>
        <dbReference type="ARBA" id="ARBA00007164"/>
    </source>
</evidence>
<dbReference type="Pfam" id="PF00768">
    <property type="entry name" value="Peptidase_S11"/>
    <property type="match status" value="1"/>
</dbReference>
<gene>
    <name evidence="17" type="ORF">EVA68_04205</name>
</gene>
<evidence type="ECO:0000256" key="5">
    <source>
        <dbReference type="ARBA" id="ARBA00022645"/>
    </source>
</evidence>
<reference evidence="17 18" key="1">
    <citation type="submission" date="2019-02" db="EMBL/GenBank/DDBJ databases">
        <title>Prokaryotic population dynamics and viral predation in marine succession experiment using metagenomics: the confinement effect.</title>
        <authorList>
            <person name="Haro-Moreno J.M."/>
            <person name="Rodriguez-Valera F."/>
            <person name="Lopez-Perez M."/>
        </authorList>
    </citation>
    <scope>NUCLEOTIDE SEQUENCE [LARGE SCALE GENOMIC DNA]</scope>
    <source>
        <strain evidence="17">MED-G157</strain>
    </source>
</reference>
<comment type="catalytic activity">
    <reaction evidence="12">
        <text>Preferential cleavage: (Ac)2-L-Lys-D-Ala-|-D-Ala. Also transpeptidation of peptidyl-alanyl moieties that are N-acyl substituents of D-alanine.</text>
        <dbReference type="EC" id="3.4.16.4"/>
    </reaction>
</comment>
<dbReference type="SMART" id="SM00936">
    <property type="entry name" value="PBP5_C"/>
    <property type="match status" value="1"/>
</dbReference>
<feature type="active site" evidence="13">
    <location>
        <position position="121"/>
    </location>
</feature>
<evidence type="ECO:0000256" key="13">
    <source>
        <dbReference type="PIRSR" id="PIRSR618044-1"/>
    </source>
</evidence>
<evidence type="ECO:0000256" key="2">
    <source>
        <dbReference type="ARBA" id="ARBA00004752"/>
    </source>
</evidence>
<comment type="similarity">
    <text evidence="3 15">Belongs to the peptidase S11 family.</text>
</comment>